<dbReference type="Proteomes" id="UP001224516">
    <property type="component" value="Unassembled WGS sequence"/>
</dbReference>
<dbReference type="EMBL" id="JAVFJF020000002">
    <property type="protein sequence ID" value="MEJ8673371.1"/>
    <property type="molecule type" value="Genomic_DNA"/>
</dbReference>
<evidence type="ECO:0000313" key="1">
    <source>
        <dbReference type="EMBL" id="MEJ8673371.1"/>
    </source>
</evidence>
<accession>A0ABU8UWU6</accession>
<dbReference type="InterPro" id="IPR007358">
    <property type="entry name" value="Nucleoid_associated_NdpA"/>
</dbReference>
<gene>
    <name evidence="1" type="ORF">QCL97_001420</name>
</gene>
<sequence length="339" mass="37611">MSMIIAESRVESMVVHRVGNPTRGEPLQLSERTTLVDEAVSGMLLDGYLKGIVSDRKKHQFVHETDLNLNEVYHYSRQFFRGEIDFLEVSQRIAKHLYGRSQHPNISAGDLLVIQFAGLTDGERELRALGVFKSEIRDDFLTIIEGGGVFDISHASGINPRLIDKGALILEHGPTVYAVDRLSREAKFWLDDFLKALRVPDKASSSKMLASVVEQLSSEIEDPMQQARFKDELLTLVESQPEVVQAKALTAAAERFVPREQVEEALGSAAESYGFELDDEARLPAKGVAKQLEKTLSRYGVGHGISVLLPSGITLKNIQSQNDGEGGLTLTLFLNKRDH</sequence>
<name>A0ABU8UWU6_9NEIS</name>
<proteinExistence type="predicted"/>
<evidence type="ECO:0000313" key="2">
    <source>
        <dbReference type="Proteomes" id="UP001224516"/>
    </source>
</evidence>
<organism evidence="1 2">
    <name type="scientific">Chromobacterium amazonense</name>
    <dbReference type="NCBI Taxonomy" id="1382803"/>
    <lineage>
        <taxon>Bacteria</taxon>
        <taxon>Pseudomonadati</taxon>
        <taxon>Pseudomonadota</taxon>
        <taxon>Betaproteobacteria</taxon>
        <taxon>Neisseriales</taxon>
        <taxon>Chromobacteriaceae</taxon>
        <taxon>Chromobacterium</taxon>
    </lineage>
</organism>
<dbReference type="RefSeq" id="WP_307911848.1">
    <property type="nucleotide sequence ID" value="NZ_JAVFJF020000002.1"/>
</dbReference>
<protein>
    <submittedName>
        <fullName evidence="1">Nucleoid-associated protein</fullName>
    </submittedName>
</protein>
<keyword evidence="2" id="KW-1185">Reference proteome</keyword>
<comment type="caution">
    <text evidence="1">The sequence shown here is derived from an EMBL/GenBank/DDBJ whole genome shotgun (WGS) entry which is preliminary data.</text>
</comment>
<dbReference type="Pfam" id="PF04245">
    <property type="entry name" value="NA37"/>
    <property type="match status" value="1"/>
</dbReference>
<reference evidence="1 2" key="1">
    <citation type="submission" date="2023-12" db="EMBL/GenBank/DDBJ databases">
        <title>Evaluation and characterization of a potential secondary metabolite violacein from indigenous Chromobacterium amazonense SAM215.</title>
        <authorList>
            <person name="Tarafdar M.R."/>
            <person name="Abedin S.M."/>
            <person name="Atiqua A."/>
            <person name="Saha A."/>
            <person name="Khan S.N."/>
        </authorList>
    </citation>
    <scope>NUCLEOTIDE SEQUENCE [LARGE SCALE GENOMIC DNA]</scope>
    <source>
        <strain evidence="1 2">SAM215</strain>
    </source>
</reference>